<feature type="binding site" evidence="10">
    <location>
        <position position="200"/>
    </location>
    <ligand>
        <name>UDP-N-acetyl-alpha-D-glucosamine</name>
        <dbReference type="ChEBI" id="CHEBI:57705"/>
    </ligand>
</feature>
<dbReference type="Proteomes" id="UP000199659">
    <property type="component" value="Unassembled WGS sequence"/>
</dbReference>
<keyword evidence="1 10" id="KW-1003">Cell membrane</keyword>
<dbReference type="STRING" id="37658.SAMN05661086_03532"/>
<comment type="subcellular location">
    <subcellularLocation>
        <location evidence="10">Cell membrane</location>
        <topology evidence="10">Peripheral membrane protein</topology>
        <orientation evidence="10">Cytoplasmic side</orientation>
    </subcellularLocation>
</comment>
<evidence type="ECO:0000256" key="3">
    <source>
        <dbReference type="ARBA" id="ARBA00022676"/>
    </source>
</evidence>
<organism evidence="13 14">
    <name type="scientific">Anaeromicropila populeti</name>
    <dbReference type="NCBI Taxonomy" id="37658"/>
    <lineage>
        <taxon>Bacteria</taxon>
        <taxon>Bacillati</taxon>
        <taxon>Bacillota</taxon>
        <taxon>Clostridia</taxon>
        <taxon>Lachnospirales</taxon>
        <taxon>Lachnospiraceae</taxon>
        <taxon>Anaeromicropila</taxon>
    </lineage>
</organism>
<dbReference type="NCBIfam" id="TIGR01133">
    <property type="entry name" value="murG"/>
    <property type="match status" value="1"/>
</dbReference>
<dbReference type="UniPathway" id="UPA00219"/>
<keyword evidence="5 10" id="KW-0133">Cell shape</keyword>
<keyword evidence="6 10" id="KW-0573">Peptidoglycan synthesis</keyword>
<keyword evidence="9 10" id="KW-0961">Cell wall biogenesis/degradation</keyword>
<evidence type="ECO:0000256" key="9">
    <source>
        <dbReference type="ARBA" id="ARBA00023316"/>
    </source>
</evidence>
<comment type="function">
    <text evidence="10">Cell wall formation. Catalyzes the transfer of a GlcNAc subunit on undecaprenyl-pyrophosphoryl-MurNAc-pentapeptide (lipid intermediate I) to form undecaprenyl-pyrophosphoryl-MurNAc-(pentapeptide)GlcNAc (lipid intermediate II).</text>
</comment>
<dbReference type="InterPro" id="IPR007235">
    <property type="entry name" value="Glyco_trans_28_C"/>
</dbReference>
<comment type="pathway">
    <text evidence="10">Cell wall biogenesis; peptidoglycan biosynthesis.</text>
</comment>
<dbReference type="GO" id="GO:0050511">
    <property type="term" value="F:undecaprenyldiphospho-muramoylpentapeptide beta-N-acetylglucosaminyltransferase activity"/>
    <property type="evidence" value="ECO:0007669"/>
    <property type="project" value="UniProtKB-UniRule"/>
</dbReference>
<dbReference type="GO" id="GO:0005886">
    <property type="term" value="C:plasma membrane"/>
    <property type="evidence" value="ECO:0007669"/>
    <property type="project" value="UniProtKB-SubCell"/>
</dbReference>
<dbReference type="EMBL" id="FOYZ01000020">
    <property type="protein sequence ID" value="SFS06337.1"/>
    <property type="molecule type" value="Genomic_DNA"/>
</dbReference>
<dbReference type="PANTHER" id="PTHR21015:SF27">
    <property type="entry name" value="UDP-N-ACETYLGLUCOSAMINE--N-ACETYLMURAMYL-(PENTAPEPTIDE) PYROPHOSPHORYL-UNDECAPRENOL N-ACETYLGLUCOSAMINE TRANSFERASE"/>
    <property type="match status" value="1"/>
</dbReference>
<reference evidence="13 14" key="1">
    <citation type="submission" date="2016-10" db="EMBL/GenBank/DDBJ databases">
        <authorList>
            <person name="de Groot N.N."/>
        </authorList>
    </citation>
    <scope>NUCLEOTIDE SEQUENCE [LARGE SCALE GENOMIC DNA]</scope>
    <source>
        <strain evidence="13 14">743A</strain>
    </source>
</reference>
<keyword evidence="3 10" id="KW-0328">Glycosyltransferase</keyword>
<feature type="binding site" evidence="10">
    <location>
        <position position="295"/>
    </location>
    <ligand>
        <name>UDP-N-acetyl-alpha-D-glucosamine</name>
        <dbReference type="ChEBI" id="CHEBI:57705"/>
    </ligand>
</feature>
<evidence type="ECO:0000256" key="6">
    <source>
        <dbReference type="ARBA" id="ARBA00022984"/>
    </source>
</evidence>
<dbReference type="InterPro" id="IPR006009">
    <property type="entry name" value="GlcNAc_MurG"/>
</dbReference>
<evidence type="ECO:0000256" key="1">
    <source>
        <dbReference type="ARBA" id="ARBA00022475"/>
    </source>
</evidence>
<dbReference type="NCBIfam" id="NF009102">
    <property type="entry name" value="PRK12446.1"/>
    <property type="match status" value="1"/>
</dbReference>
<comment type="similarity">
    <text evidence="10">Belongs to the glycosyltransferase 28 family. MurG subfamily.</text>
</comment>
<dbReference type="Gene3D" id="3.40.50.2000">
    <property type="entry name" value="Glycogen Phosphorylase B"/>
    <property type="match status" value="2"/>
</dbReference>
<evidence type="ECO:0000313" key="14">
    <source>
        <dbReference type="Proteomes" id="UP000199659"/>
    </source>
</evidence>
<dbReference type="GO" id="GO:0005975">
    <property type="term" value="P:carbohydrate metabolic process"/>
    <property type="evidence" value="ECO:0007669"/>
    <property type="project" value="InterPro"/>
</dbReference>
<evidence type="ECO:0000259" key="12">
    <source>
        <dbReference type="Pfam" id="PF04101"/>
    </source>
</evidence>
<evidence type="ECO:0000256" key="4">
    <source>
        <dbReference type="ARBA" id="ARBA00022679"/>
    </source>
</evidence>
<sequence length="361" mass="39549">MEGYKIMKRIILTGGGTAGHVTPNIALLPELKAHGYDIRYIGSYDGIEKKLIEEFDIPYYGISSGKLRRYFDPKNFSDPFKVVKGYRQAAKLIKELKPDVVFSKGGFVTVPVVLAAKRKKIPTIIHESDMTPGLANRICIPCATKVCANFPETLQSLPPEKAVLTGSPIRKELFSGNKLAGLEFCGFTVNKPVILVIGGSLGSVVVNDAVRSVLPVLLEKYQIIHLCGKDKLDHKLAGTPGYVQYEYIKKELSDLMDAADLVISRAGANAICEILALRKPNILIPLSAAASRGDQILNAASFQKQGFSYVLPEEKLDGQSLLNAIEAVYQDKRNYIDKMTQSELNNAIGTIVSLIEEVAKH</sequence>
<feature type="binding site" evidence="10">
    <location>
        <begin position="17"/>
        <end position="19"/>
    </location>
    <ligand>
        <name>UDP-N-acetyl-alpha-D-glucosamine</name>
        <dbReference type="ChEBI" id="CHEBI:57705"/>
    </ligand>
</feature>
<dbReference type="AlphaFoldDB" id="A0A1I6LS67"/>
<name>A0A1I6LS67_9FIRM</name>
<proteinExistence type="inferred from homology"/>
<dbReference type="HAMAP" id="MF_00033">
    <property type="entry name" value="MurG"/>
    <property type="match status" value="1"/>
</dbReference>
<gene>
    <name evidence="10" type="primary">murG</name>
    <name evidence="13" type="ORF">SAMN05661086_03532</name>
</gene>
<evidence type="ECO:0000259" key="11">
    <source>
        <dbReference type="Pfam" id="PF03033"/>
    </source>
</evidence>
<evidence type="ECO:0000256" key="2">
    <source>
        <dbReference type="ARBA" id="ARBA00022618"/>
    </source>
</evidence>
<dbReference type="CDD" id="cd03785">
    <property type="entry name" value="GT28_MurG"/>
    <property type="match status" value="1"/>
</dbReference>
<dbReference type="GO" id="GO:0009252">
    <property type="term" value="P:peptidoglycan biosynthetic process"/>
    <property type="evidence" value="ECO:0007669"/>
    <property type="project" value="UniProtKB-UniRule"/>
</dbReference>
<keyword evidence="4 10" id="KW-0808">Transferase</keyword>
<protein>
    <recommendedName>
        <fullName evidence="10">UDP-N-acetylglucosamine--N-acetylmuramyl-(pentapeptide) pyrophosphoryl-undecaprenol N-acetylglucosamine transferase</fullName>
        <ecNumber evidence="10">2.4.1.227</ecNumber>
    </recommendedName>
    <alternativeName>
        <fullName evidence="10">Undecaprenyl-PP-MurNAc-pentapeptide-UDPGlcNAc GlcNAc transferase</fullName>
    </alternativeName>
</protein>
<dbReference type="GO" id="GO:0008360">
    <property type="term" value="P:regulation of cell shape"/>
    <property type="evidence" value="ECO:0007669"/>
    <property type="project" value="UniProtKB-KW"/>
</dbReference>
<keyword evidence="14" id="KW-1185">Reference proteome</keyword>
<evidence type="ECO:0000256" key="7">
    <source>
        <dbReference type="ARBA" id="ARBA00023136"/>
    </source>
</evidence>
<dbReference type="EC" id="2.4.1.227" evidence="10"/>
<feature type="domain" description="Glycosyltransferase family 28 N-terminal" evidence="11">
    <location>
        <begin position="10"/>
        <end position="146"/>
    </location>
</feature>
<evidence type="ECO:0000256" key="10">
    <source>
        <dbReference type="HAMAP-Rule" id="MF_00033"/>
    </source>
</evidence>
<comment type="caution">
    <text evidence="10">Lacks conserved residue(s) required for the propagation of feature annotation.</text>
</comment>
<keyword evidence="2 10" id="KW-0132">Cell division</keyword>
<dbReference type="GO" id="GO:0071555">
    <property type="term" value="P:cell wall organization"/>
    <property type="evidence" value="ECO:0007669"/>
    <property type="project" value="UniProtKB-KW"/>
</dbReference>
<comment type="catalytic activity">
    <reaction evidence="10">
        <text>di-trans,octa-cis-undecaprenyl diphospho-N-acetyl-alpha-D-muramoyl-L-alanyl-D-glutamyl-meso-2,6-diaminopimeloyl-D-alanyl-D-alanine + UDP-N-acetyl-alpha-D-glucosamine = di-trans,octa-cis-undecaprenyl diphospho-[N-acetyl-alpha-D-glucosaminyl-(1-&gt;4)]-N-acetyl-alpha-D-muramoyl-L-alanyl-D-glutamyl-meso-2,6-diaminopimeloyl-D-alanyl-D-alanine + UDP + H(+)</text>
        <dbReference type="Rhea" id="RHEA:31227"/>
        <dbReference type="ChEBI" id="CHEBI:15378"/>
        <dbReference type="ChEBI" id="CHEBI:57705"/>
        <dbReference type="ChEBI" id="CHEBI:58223"/>
        <dbReference type="ChEBI" id="CHEBI:61387"/>
        <dbReference type="ChEBI" id="CHEBI:61388"/>
        <dbReference type="EC" id="2.4.1.227"/>
    </reaction>
</comment>
<keyword evidence="8 10" id="KW-0131">Cell cycle</keyword>
<feature type="domain" description="Glycosyl transferase family 28 C-terminal" evidence="12">
    <location>
        <begin position="193"/>
        <end position="344"/>
    </location>
</feature>
<dbReference type="PANTHER" id="PTHR21015">
    <property type="entry name" value="UDP-N-ACETYLGLUCOSAMINE--N-ACETYLMURAMYL-(PENTAPEPTIDE) PYROPHOSPHORYL-UNDECAPRENOL N-ACETYLGLUCOSAMINE TRANSFERASE 1"/>
    <property type="match status" value="1"/>
</dbReference>
<feature type="binding site" evidence="10">
    <location>
        <position position="170"/>
    </location>
    <ligand>
        <name>UDP-N-acetyl-alpha-D-glucosamine</name>
        <dbReference type="ChEBI" id="CHEBI:57705"/>
    </ligand>
</feature>
<dbReference type="InterPro" id="IPR004276">
    <property type="entry name" value="GlycoTrans_28_N"/>
</dbReference>
<evidence type="ECO:0000256" key="5">
    <source>
        <dbReference type="ARBA" id="ARBA00022960"/>
    </source>
</evidence>
<accession>A0A1I6LS67</accession>
<dbReference type="Pfam" id="PF04101">
    <property type="entry name" value="Glyco_tran_28_C"/>
    <property type="match status" value="1"/>
</dbReference>
<dbReference type="GO" id="GO:0051301">
    <property type="term" value="P:cell division"/>
    <property type="evidence" value="ECO:0007669"/>
    <property type="project" value="UniProtKB-KW"/>
</dbReference>
<keyword evidence="7 10" id="KW-0472">Membrane</keyword>
<evidence type="ECO:0000256" key="8">
    <source>
        <dbReference type="ARBA" id="ARBA00023306"/>
    </source>
</evidence>
<dbReference type="GO" id="GO:0051991">
    <property type="term" value="F:UDP-N-acetyl-D-glucosamine:N-acetylmuramoyl-L-alanyl-D-glutamyl-meso-2,6-diaminopimelyl-D-alanyl-D-alanine-diphosphoundecaprenol 4-beta-N-acetylglucosaminlytransferase activity"/>
    <property type="evidence" value="ECO:0007669"/>
    <property type="project" value="RHEA"/>
</dbReference>
<dbReference type="SUPFAM" id="SSF53756">
    <property type="entry name" value="UDP-Glycosyltransferase/glycogen phosphorylase"/>
    <property type="match status" value="1"/>
</dbReference>
<evidence type="ECO:0000313" key="13">
    <source>
        <dbReference type="EMBL" id="SFS06337.1"/>
    </source>
</evidence>
<dbReference type="Pfam" id="PF03033">
    <property type="entry name" value="Glyco_transf_28"/>
    <property type="match status" value="1"/>
</dbReference>